<dbReference type="Gene3D" id="3.40.50.300">
    <property type="entry name" value="P-loop containing nucleotide triphosphate hydrolases"/>
    <property type="match status" value="1"/>
</dbReference>
<keyword evidence="2" id="KW-0812">Transmembrane</keyword>
<dbReference type="PANTHER" id="PTHR43681:SF1">
    <property type="entry name" value="SARCALUMENIN"/>
    <property type="match status" value="1"/>
</dbReference>
<dbReference type="InterPro" id="IPR045063">
    <property type="entry name" value="Dynamin_N"/>
</dbReference>
<dbReference type="PANTHER" id="PTHR43681">
    <property type="entry name" value="TRANSMEMBRANE GTPASE FZO"/>
    <property type="match status" value="1"/>
</dbReference>
<sequence length="601" mass="63375">MGADVDHVLAAIARAAARHDRPDLLERVELARARLADPACRVVVCGEFKKGKSSLVNALLGARVCATDADVATAIPTYVRHGERLEAHVLQEESPGSARGSAVPAPEVDTVATGHGGPAARALEIRLPRELLAGGLVLVDTPGISGGLASSHAGVALRALAVADVLVFVTDASAELGAAEIEFLAQAAALCPVVVGAVTRIDLYPQWRRILAADTEHLTAAGLDVDLLPLSAPLRHHGLRDRDRELLLESGYPQLTARLVAEHERVSGSGGAAAAAVGAGVVGQLVAEVTAQRRALDADAASQEQRQAWARAREQAADLRSAGSRWQQVLFDRMADVGAEVELDLTVRIRSLRREAAERVAQMPPARLAADLGPWLQQRTTELLLDHQSVVRAQADQVADAVAEQFGSAARDLRRGLDLGTDESGPVRDVAFAPAGAQSVSRLDMGLVALRGGSAGAMITHAAGLVLGLAFPVVLPAALVLSTVLAGKSWQSAQKAQLRALRADTDRAVAAYLEEVDIAARKDTRDAVRRLQRRLRETFSARAAELFTTANRSVESLSTSLTGDDEARAVRRAELDAELDALRSLQREVGAVLAARLPVAA</sequence>
<dbReference type="EMBL" id="BJUB01000001">
    <property type="protein sequence ID" value="GEK19820.1"/>
    <property type="molecule type" value="Genomic_DNA"/>
</dbReference>
<proteinExistence type="predicted"/>
<reference evidence="4 5" key="1">
    <citation type="submission" date="2019-07" db="EMBL/GenBank/DDBJ databases">
        <title>Whole genome shotgun sequence of Cellulomonas xylanilytica NBRC 101102.</title>
        <authorList>
            <person name="Hosoyama A."/>
            <person name="Uohara A."/>
            <person name="Ohji S."/>
            <person name="Ichikawa N."/>
        </authorList>
    </citation>
    <scope>NUCLEOTIDE SEQUENCE [LARGE SCALE GENOMIC DNA]</scope>
    <source>
        <strain evidence="4 5">NBRC 101102</strain>
    </source>
</reference>
<gene>
    <name evidence="4" type="ORF">CXY01_03400</name>
</gene>
<evidence type="ECO:0000256" key="1">
    <source>
        <dbReference type="SAM" id="MobiDB-lite"/>
    </source>
</evidence>
<dbReference type="RefSeq" id="WP_146925316.1">
    <property type="nucleotide sequence ID" value="NZ_BJUB01000001.1"/>
</dbReference>
<evidence type="ECO:0000256" key="2">
    <source>
        <dbReference type="SAM" id="Phobius"/>
    </source>
</evidence>
<name>A0A510V3E5_9CELL</name>
<dbReference type="OrthoDB" id="3798616at2"/>
<dbReference type="AlphaFoldDB" id="A0A510V3E5"/>
<accession>A0A510V3E5</accession>
<keyword evidence="2" id="KW-0472">Membrane</keyword>
<comment type="caution">
    <text evidence="4">The sequence shown here is derived from an EMBL/GenBank/DDBJ whole genome shotgun (WGS) entry which is preliminary data.</text>
</comment>
<dbReference type="SUPFAM" id="SSF52540">
    <property type="entry name" value="P-loop containing nucleoside triphosphate hydrolases"/>
    <property type="match status" value="1"/>
</dbReference>
<dbReference type="InterPro" id="IPR027417">
    <property type="entry name" value="P-loop_NTPase"/>
</dbReference>
<evidence type="ECO:0000259" key="3">
    <source>
        <dbReference type="Pfam" id="PF00350"/>
    </source>
</evidence>
<dbReference type="InterPro" id="IPR051943">
    <property type="entry name" value="TRAFAC_Dynamin-like_GTPase"/>
</dbReference>
<feature type="domain" description="Dynamin N-terminal" evidence="3">
    <location>
        <begin position="42"/>
        <end position="187"/>
    </location>
</feature>
<keyword evidence="2" id="KW-1133">Transmembrane helix</keyword>
<feature type="transmembrane region" description="Helical" evidence="2">
    <location>
        <begin position="462"/>
        <end position="486"/>
    </location>
</feature>
<dbReference type="Proteomes" id="UP000321118">
    <property type="component" value="Unassembled WGS sequence"/>
</dbReference>
<organism evidence="4 5">
    <name type="scientific">Cellulomonas xylanilytica</name>
    <dbReference type="NCBI Taxonomy" id="233583"/>
    <lineage>
        <taxon>Bacteria</taxon>
        <taxon>Bacillati</taxon>
        <taxon>Actinomycetota</taxon>
        <taxon>Actinomycetes</taxon>
        <taxon>Micrococcales</taxon>
        <taxon>Cellulomonadaceae</taxon>
        <taxon>Cellulomonas</taxon>
    </lineage>
</organism>
<evidence type="ECO:0000313" key="5">
    <source>
        <dbReference type="Proteomes" id="UP000321118"/>
    </source>
</evidence>
<protein>
    <submittedName>
        <fullName evidence="4">Dynamin</fullName>
    </submittedName>
</protein>
<keyword evidence="5" id="KW-1185">Reference proteome</keyword>
<feature type="region of interest" description="Disordered" evidence="1">
    <location>
        <begin position="91"/>
        <end position="115"/>
    </location>
</feature>
<dbReference type="Pfam" id="PF00350">
    <property type="entry name" value="Dynamin_N"/>
    <property type="match status" value="1"/>
</dbReference>
<evidence type="ECO:0000313" key="4">
    <source>
        <dbReference type="EMBL" id="GEK19820.1"/>
    </source>
</evidence>